<dbReference type="KEGG" id="upv:EJN92_08785"/>
<dbReference type="CDD" id="cd08863">
    <property type="entry name" value="SRPBCC_DUF1857"/>
    <property type="match status" value="1"/>
</dbReference>
<dbReference type="OrthoDB" id="6367327at2"/>
<protein>
    <submittedName>
        <fullName evidence="1">DUF1857 family protein</fullName>
    </submittedName>
</protein>
<reference evidence="1 2" key="1">
    <citation type="journal article" date="2011" name="Int. J. Syst. Evol. Microbiol.">
        <title>Description of Undibacterium oligocarboniphilum sp. nov., isolated from purified water, and Undibacterium pigrum strain CCUG 49012 as the type strain of Undibacterium parvum sp. nov., and emended descriptions of the genus Undibacterium and the species Undibacterium pigrum.</title>
        <authorList>
            <person name="Eder W."/>
            <person name="Wanner G."/>
            <person name="Ludwig W."/>
            <person name="Busse H.J."/>
            <person name="Ziemke-Kageler F."/>
            <person name="Lang E."/>
        </authorList>
    </citation>
    <scope>NUCLEOTIDE SEQUENCE [LARGE SCALE GENOMIC DNA]</scope>
    <source>
        <strain evidence="1 2">DSM 23061</strain>
    </source>
</reference>
<sequence length="160" mass="18394">MKFEHLVEINELHNPLTEVITRAQLWRGLVLRAESPQLFVTYIDEANVTERTEVSMARSLRYGELIIVDTVSLVHLEHVHYAVAEQKDIPQSSLRMSIEEPTPDALFVRFAYDDGHSAAEDLANEVYNEYRRSAYQEADIDTVRLIREMAEYGRLNGALS</sequence>
<gene>
    <name evidence="1" type="ORF">EJN92_08785</name>
</gene>
<proteinExistence type="predicted"/>
<keyword evidence="2" id="KW-1185">Reference proteome</keyword>
<accession>A0A3S9HJ34</accession>
<evidence type="ECO:0000313" key="1">
    <source>
        <dbReference type="EMBL" id="AZP12083.1"/>
    </source>
</evidence>
<dbReference type="SUPFAM" id="SSF55961">
    <property type="entry name" value="Bet v1-like"/>
    <property type="match status" value="1"/>
</dbReference>
<dbReference type="InterPro" id="IPR023393">
    <property type="entry name" value="START-like_dom_sf"/>
</dbReference>
<dbReference type="Pfam" id="PF08982">
    <property type="entry name" value="AtaL"/>
    <property type="match status" value="1"/>
</dbReference>
<dbReference type="EMBL" id="CP034464">
    <property type="protein sequence ID" value="AZP12083.1"/>
    <property type="molecule type" value="Genomic_DNA"/>
</dbReference>
<dbReference type="Proteomes" id="UP000275663">
    <property type="component" value="Chromosome"/>
</dbReference>
<dbReference type="RefSeq" id="WP_126127465.1">
    <property type="nucleotide sequence ID" value="NZ_CP034464.1"/>
</dbReference>
<dbReference type="Gene3D" id="3.30.530.20">
    <property type="match status" value="1"/>
</dbReference>
<dbReference type="AlphaFoldDB" id="A0A3S9HJ34"/>
<dbReference type="InterPro" id="IPR015075">
    <property type="entry name" value="AtaL"/>
</dbReference>
<organism evidence="1 2">
    <name type="scientific">Undibacterium parvum</name>
    <dbReference type="NCBI Taxonomy" id="401471"/>
    <lineage>
        <taxon>Bacteria</taxon>
        <taxon>Pseudomonadati</taxon>
        <taxon>Pseudomonadota</taxon>
        <taxon>Betaproteobacteria</taxon>
        <taxon>Burkholderiales</taxon>
        <taxon>Oxalobacteraceae</taxon>
        <taxon>Undibacterium</taxon>
    </lineage>
</organism>
<evidence type="ECO:0000313" key="2">
    <source>
        <dbReference type="Proteomes" id="UP000275663"/>
    </source>
</evidence>
<name>A0A3S9HJ34_9BURK</name>